<sequence>MYSQQLRALNQSHQTAARGGFIQNTVSKDIGIRNYLKTRPDLVAPELSPIRTAIFTIIALAGLGFAIYVLTNAEDLIASFEGRRRASVSNISLYVLPPAIAIFGTIGMIWWSRRWRIPGGGKMQTAFMSGFNGVDPNEVWAALESAQSPSDPHLQDVLRRIHRNNTPPTGFDLTIMHSQQDQILVAAVTRSVLKNPNDPNGGMRAQLEREAVVRRGNAYIDFKVAGAEALKNI</sequence>
<reference evidence="2" key="1">
    <citation type="submission" date="2024-02" db="EMBL/GenBank/DDBJ databases">
        <title>Tomenella chthoni gen. nov. sp. nov., a member of the family Jonesiaceae isolated from bat guano.</title>
        <authorList>
            <person name="Miller S.L."/>
            <person name="King J."/>
            <person name="Sankaranarayanan K."/>
            <person name="Lawson P.A."/>
        </authorList>
    </citation>
    <scope>NUCLEOTIDE SEQUENCE</scope>
    <source>
        <strain evidence="2">BS-20</strain>
    </source>
</reference>
<dbReference type="AlphaFoldDB" id="A0AAU7DUQ3"/>
<proteinExistence type="predicted"/>
<keyword evidence="1" id="KW-0472">Membrane</keyword>
<feature type="transmembrane region" description="Helical" evidence="1">
    <location>
        <begin position="91"/>
        <end position="111"/>
    </location>
</feature>
<protein>
    <submittedName>
        <fullName evidence="2">Uncharacterized protein</fullName>
    </submittedName>
</protein>
<keyword evidence="1" id="KW-0812">Transmembrane</keyword>
<organism evidence="2">
    <name type="scientific">Jonesiaceae bacterium BS-20</name>
    <dbReference type="NCBI Taxonomy" id="3120821"/>
    <lineage>
        <taxon>Bacteria</taxon>
        <taxon>Bacillati</taxon>
        <taxon>Actinomycetota</taxon>
        <taxon>Actinomycetes</taxon>
        <taxon>Micrococcales</taxon>
        <taxon>Jonesiaceae</taxon>
    </lineage>
</organism>
<gene>
    <name evidence="2" type="ORF">V5R04_15285</name>
</gene>
<name>A0AAU7DUQ3_9MICO</name>
<evidence type="ECO:0000256" key="1">
    <source>
        <dbReference type="SAM" id="Phobius"/>
    </source>
</evidence>
<accession>A0AAU7DUQ3</accession>
<feature type="transmembrane region" description="Helical" evidence="1">
    <location>
        <begin position="52"/>
        <end position="71"/>
    </location>
</feature>
<dbReference type="EMBL" id="CP146203">
    <property type="protein sequence ID" value="XBH21548.1"/>
    <property type="molecule type" value="Genomic_DNA"/>
</dbReference>
<keyword evidence="1" id="KW-1133">Transmembrane helix</keyword>
<evidence type="ECO:0000313" key="2">
    <source>
        <dbReference type="EMBL" id="XBH21548.1"/>
    </source>
</evidence>